<dbReference type="PANTHER" id="PTHR20977">
    <property type="entry name" value="AT13385P-RELATED"/>
    <property type="match status" value="1"/>
</dbReference>
<evidence type="ECO:0000313" key="1">
    <source>
        <dbReference type="Proteomes" id="UP001652628"/>
    </source>
</evidence>
<dbReference type="InterPro" id="IPR006611">
    <property type="entry name" value="DUF1431_DROsp"/>
</dbReference>
<accession>A0AB39Z3Y0</accession>
<evidence type="ECO:0000313" key="2">
    <source>
        <dbReference type="RefSeq" id="XP_016928104.3"/>
    </source>
</evidence>
<organism evidence="1 2">
    <name type="scientific">Drosophila suzukii</name>
    <name type="common">Spotted-wing drosophila fruit fly</name>
    <dbReference type="NCBI Taxonomy" id="28584"/>
    <lineage>
        <taxon>Eukaryota</taxon>
        <taxon>Metazoa</taxon>
        <taxon>Ecdysozoa</taxon>
        <taxon>Arthropoda</taxon>
        <taxon>Hexapoda</taxon>
        <taxon>Insecta</taxon>
        <taxon>Pterygota</taxon>
        <taxon>Neoptera</taxon>
        <taxon>Endopterygota</taxon>
        <taxon>Diptera</taxon>
        <taxon>Brachycera</taxon>
        <taxon>Muscomorpha</taxon>
        <taxon>Ephydroidea</taxon>
        <taxon>Drosophilidae</taxon>
        <taxon>Drosophila</taxon>
        <taxon>Sophophora</taxon>
    </lineage>
</organism>
<reference evidence="2" key="1">
    <citation type="submission" date="2025-08" db="UniProtKB">
        <authorList>
            <consortium name="RefSeq"/>
        </authorList>
    </citation>
    <scope>IDENTIFICATION</scope>
</reference>
<dbReference type="AlphaFoldDB" id="A0AB39Z3Y0"/>
<dbReference type="PANTHER" id="PTHR20977:SF0">
    <property type="entry name" value="AT13385P-RELATED"/>
    <property type="match status" value="1"/>
</dbReference>
<dbReference type="Pfam" id="PF07248">
    <property type="entry name" value="DUF1431"/>
    <property type="match status" value="1"/>
</dbReference>
<protein>
    <submittedName>
        <fullName evidence="2">Uncharacterized protein</fullName>
    </submittedName>
</protein>
<keyword evidence="1" id="KW-1185">Reference proteome</keyword>
<dbReference type="GeneID" id="108008716"/>
<gene>
    <name evidence="2" type="primary">LOC108008716</name>
</gene>
<dbReference type="Proteomes" id="UP001652628">
    <property type="component" value="Chromosome 2R"/>
</dbReference>
<name>A0AB39Z3Y0_DROSZ</name>
<proteinExistence type="predicted"/>
<sequence length="281" mass="32806">MFLRKNSIALRPQILKEAQGLVTSGVSLVSRRLKHSDGESDRCAKKQKVERKCEKYVPKNSLKPECLPVEALKPKYYKQLKPCKTDKELAVQHPKYLGIWGRCDIPYKPEPLCQDPCDLAERLDDKFYKPSKSLDREFDQYWVECFFRKQKRCCRKVAPERTYRVITQKCGAAPKMKPCLTINPMPCKQEAKEGPCPKFSLCDCKPAAIKTNCRVAPRKRRCRRRACQYPSFSECQHEELNTSRPIECRCLEVPPTCLVYRYGLLNRRHPCDPPERREDCE</sequence>
<dbReference type="RefSeq" id="XP_016928104.3">
    <property type="nucleotide sequence ID" value="XM_017072615.4"/>
</dbReference>
<dbReference type="SMART" id="SM00689">
    <property type="entry name" value="DM6"/>
    <property type="match status" value="1"/>
</dbReference>